<dbReference type="InterPro" id="IPR031616">
    <property type="entry name" value="BsrE-like"/>
</dbReference>
<comment type="caution">
    <text evidence="2">The sequence shown here is derived from an EMBL/GenBank/DDBJ whole genome shotgun (WGS) entry which is preliminary data.</text>
</comment>
<proteinExistence type="predicted"/>
<dbReference type="EMBL" id="JAPTNG010000029">
    <property type="protein sequence ID" value="MCZ0833720.1"/>
    <property type="molecule type" value="Genomic_DNA"/>
</dbReference>
<gene>
    <name evidence="2" type="ORF">O0535_23740</name>
</gene>
<sequence>MSVYESLMVMLTFGLLVIALIGLIKKMQSK</sequence>
<protein>
    <submittedName>
        <fullName evidence="2">Holin-like toxin</fullName>
    </submittedName>
</protein>
<evidence type="ECO:0000313" key="2">
    <source>
        <dbReference type="EMBL" id="MCZ0833720.1"/>
    </source>
</evidence>
<reference evidence="2" key="1">
    <citation type="submission" date="2022-09" db="EMBL/GenBank/DDBJ databases">
        <title>Genome analysis and characterization of larvicidal activity of Brevibacillus strains.</title>
        <authorList>
            <person name="Patrusheva E.V."/>
            <person name="Izotova A.O."/>
            <person name="Toshchakov S.V."/>
            <person name="Sineoky S.P."/>
        </authorList>
    </citation>
    <scope>NUCLEOTIDE SEQUENCE</scope>
    <source>
        <strain evidence="2">VKPM_B-13244</strain>
    </source>
</reference>
<dbReference type="Proteomes" id="UP001067708">
    <property type="component" value="Unassembled WGS sequence"/>
</dbReference>
<dbReference type="RefSeq" id="WP_258418518.1">
    <property type="nucleotide sequence ID" value="NZ_JAPTNG010000029.1"/>
</dbReference>
<feature type="transmembrane region" description="Helical" evidence="1">
    <location>
        <begin position="6"/>
        <end position="24"/>
    </location>
</feature>
<keyword evidence="1" id="KW-0812">Transmembrane</keyword>
<evidence type="ECO:0000313" key="3">
    <source>
        <dbReference type="Proteomes" id="UP001067708"/>
    </source>
</evidence>
<dbReference type="Pfam" id="PF16935">
    <property type="entry name" value="Hol_Tox"/>
    <property type="match status" value="1"/>
</dbReference>
<organism evidence="2 3">
    <name type="scientific">Brevibacillus halotolerans</name>
    <dbReference type="NCBI Taxonomy" id="1507437"/>
    <lineage>
        <taxon>Bacteria</taxon>
        <taxon>Bacillati</taxon>
        <taxon>Bacillota</taxon>
        <taxon>Bacilli</taxon>
        <taxon>Bacillales</taxon>
        <taxon>Paenibacillaceae</taxon>
        <taxon>Brevibacillus</taxon>
    </lineage>
</organism>
<keyword evidence="1" id="KW-1133">Transmembrane helix</keyword>
<keyword evidence="1" id="KW-0472">Membrane</keyword>
<name>A0ABT4I5K2_9BACL</name>
<evidence type="ECO:0000256" key="1">
    <source>
        <dbReference type="SAM" id="Phobius"/>
    </source>
</evidence>
<accession>A0ABT4I5K2</accession>
<keyword evidence="3" id="KW-1185">Reference proteome</keyword>